<evidence type="ECO:0000256" key="1">
    <source>
        <dbReference type="SAM" id="MobiDB-lite"/>
    </source>
</evidence>
<feature type="compositionally biased region" description="Polar residues" evidence="1">
    <location>
        <begin position="185"/>
        <end position="194"/>
    </location>
</feature>
<sequence>MTAAKWRVGVDRNRICCSPHDLRFLSLRNLSRVSGSYVKDSHKYIHPNISRVCDIMCTSYRPSPRRHHGEQPQRAKGNDDQERLPSATTLDQEEMILELRRSTIRKILRVLRNRHRGGDSAQYRRLAHLSVIMEYHLWERAGGCVADYDDDRTLSVRLRAIVMEQRQRQKARRQQQEADGDASSRKSINNNCSY</sequence>
<feature type="region of interest" description="Disordered" evidence="1">
    <location>
        <begin position="63"/>
        <end position="87"/>
    </location>
</feature>
<accession>A0A7S1YFU1</accession>
<evidence type="ECO:0000313" key="2">
    <source>
        <dbReference type="EMBL" id="CAD9297742.1"/>
    </source>
</evidence>
<organism evidence="2">
    <name type="scientific">Grammatophora oceanica</name>
    <dbReference type="NCBI Taxonomy" id="210454"/>
    <lineage>
        <taxon>Eukaryota</taxon>
        <taxon>Sar</taxon>
        <taxon>Stramenopiles</taxon>
        <taxon>Ochrophyta</taxon>
        <taxon>Bacillariophyta</taxon>
        <taxon>Fragilariophyceae</taxon>
        <taxon>Fragilariophycidae</taxon>
        <taxon>Rhabdonematales</taxon>
        <taxon>Grammatophoraceae</taxon>
        <taxon>Grammatophora</taxon>
    </lineage>
</organism>
<dbReference type="AlphaFoldDB" id="A0A7S1YFU1"/>
<name>A0A7S1YFU1_9STRA</name>
<protein>
    <submittedName>
        <fullName evidence="2">Uncharacterized protein</fullName>
    </submittedName>
</protein>
<gene>
    <name evidence="2" type="ORF">GOCE00092_LOCUS20109</name>
</gene>
<feature type="region of interest" description="Disordered" evidence="1">
    <location>
        <begin position="167"/>
        <end position="194"/>
    </location>
</feature>
<dbReference type="EMBL" id="HBGK01038714">
    <property type="protein sequence ID" value="CAD9297742.1"/>
    <property type="molecule type" value="Transcribed_RNA"/>
</dbReference>
<reference evidence="2" key="1">
    <citation type="submission" date="2021-01" db="EMBL/GenBank/DDBJ databases">
        <authorList>
            <person name="Corre E."/>
            <person name="Pelletier E."/>
            <person name="Niang G."/>
            <person name="Scheremetjew M."/>
            <person name="Finn R."/>
            <person name="Kale V."/>
            <person name="Holt S."/>
            <person name="Cochrane G."/>
            <person name="Meng A."/>
            <person name="Brown T."/>
            <person name="Cohen L."/>
        </authorList>
    </citation>
    <scope>NUCLEOTIDE SEQUENCE</scope>
    <source>
        <strain evidence="2">CCMP 410</strain>
    </source>
</reference>
<proteinExistence type="predicted"/>
<feature type="compositionally biased region" description="Basic and acidic residues" evidence="1">
    <location>
        <begin position="69"/>
        <end position="83"/>
    </location>
</feature>